<dbReference type="EMBL" id="SOAW01000001">
    <property type="protein sequence ID" value="TDT33036.1"/>
    <property type="molecule type" value="Genomic_DNA"/>
</dbReference>
<dbReference type="PROSITE" id="PS51762">
    <property type="entry name" value="GH16_2"/>
    <property type="match status" value="1"/>
</dbReference>
<dbReference type="OrthoDB" id="3250776at2"/>
<dbReference type="RefSeq" id="WP_133753605.1">
    <property type="nucleotide sequence ID" value="NZ_SOAW01000001.1"/>
</dbReference>
<reference evidence="2 3" key="1">
    <citation type="submission" date="2019-03" db="EMBL/GenBank/DDBJ databases">
        <title>Genomic Encyclopedia of Archaeal and Bacterial Type Strains, Phase II (KMG-II): from individual species to whole genera.</title>
        <authorList>
            <person name="Goeker M."/>
        </authorList>
    </citation>
    <scope>NUCLEOTIDE SEQUENCE [LARGE SCALE GENOMIC DNA]</scope>
    <source>
        <strain evidence="2 3">DSM 24323</strain>
    </source>
</reference>
<dbReference type="SUPFAM" id="SSF49899">
    <property type="entry name" value="Concanavalin A-like lectins/glucanases"/>
    <property type="match status" value="1"/>
</dbReference>
<gene>
    <name evidence="2" type="ORF">CLV29_0630</name>
</gene>
<dbReference type="CDD" id="cd00413">
    <property type="entry name" value="Glyco_hydrolase_16"/>
    <property type="match status" value="1"/>
</dbReference>
<dbReference type="InterPro" id="IPR000757">
    <property type="entry name" value="Beta-glucanase-like"/>
</dbReference>
<dbReference type="PANTHER" id="PTHR10963">
    <property type="entry name" value="GLYCOSYL HYDROLASE-RELATED"/>
    <property type="match status" value="1"/>
</dbReference>
<sequence length="274" mass="30718">MRRRKFILGAGALGVVALGGSLAFAGGLGEFNGSSVPDIDGWDCDFADEFDADHLDRSIWESYGWGHQTPTGGGMGRYLMANTTISDGMMRLRYGYDDGEWTCAGVSSAPTFDAVGGRWEFRVRHPRAHGIGYAFLLWPQDQIWPPEVNIAEGNCSRKRVEQFFHYGVVPNQKRENREITVGDPHDWNTFGVIIDEDALRYTHNGEVVQTIPLDTADKRVILTERIWIGFQMAPMDENAPEAEWFDTVDGGVPNSETPPEGYIDIDWVAHYVRK</sequence>
<protein>
    <submittedName>
        <fullName evidence="2">Beta-glucanase (GH16 family)</fullName>
    </submittedName>
</protein>
<accession>A0A4R7J8C7</accession>
<comment type="caution">
    <text evidence="2">The sequence shown here is derived from an EMBL/GenBank/DDBJ whole genome shotgun (WGS) entry which is preliminary data.</text>
</comment>
<organism evidence="2 3">
    <name type="scientific">Naumannella halotolerans</name>
    <dbReference type="NCBI Taxonomy" id="993414"/>
    <lineage>
        <taxon>Bacteria</taxon>
        <taxon>Bacillati</taxon>
        <taxon>Actinomycetota</taxon>
        <taxon>Actinomycetes</taxon>
        <taxon>Propionibacteriales</taxon>
        <taxon>Propionibacteriaceae</taxon>
        <taxon>Naumannella</taxon>
    </lineage>
</organism>
<dbReference type="GO" id="GO:0005975">
    <property type="term" value="P:carbohydrate metabolic process"/>
    <property type="evidence" value="ECO:0007669"/>
    <property type="project" value="InterPro"/>
</dbReference>
<evidence type="ECO:0000313" key="2">
    <source>
        <dbReference type="EMBL" id="TDT33036.1"/>
    </source>
</evidence>
<dbReference type="PANTHER" id="PTHR10963:SF60">
    <property type="entry name" value="GRAM-NEGATIVE BACTERIA-BINDING PROTEIN 1-RELATED"/>
    <property type="match status" value="1"/>
</dbReference>
<dbReference type="Gene3D" id="2.60.120.200">
    <property type="match status" value="1"/>
</dbReference>
<proteinExistence type="predicted"/>
<evidence type="ECO:0000313" key="3">
    <source>
        <dbReference type="Proteomes" id="UP000295371"/>
    </source>
</evidence>
<dbReference type="InterPro" id="IPR013320">
    <property type="entry name" value="ConA-like_dom_sf"/>
</dbReference>
<dbReference type="InterPro" id="IPR050546">
    <property type="entry name" value="Glycosyl_Hydrlase_16"/>
</dbReference>
<dbReference type="GO" id="GO:0004553">
    <property type="term" value="F:hydrolase activity, hydrolyzing O-glycosyl compounds"/>
    <property type="evidence" value="ECO:0007669"/>
    <property type="project" value="InterPro"/>
</dbReference>
<dbReference type="AlphaFoldDB" id="A0A4R7J8C7"/>
<evidence type="ECO:0000259" key="1">
    <source>
        <dbReference type="PROSITE" id="PS51762"/>
    </source>
</evidence>
<feature type="domain" description="GH16" evidence="1">
    <location>
        <begin position="29"/>
        <end position="274"/>
    </location>
</feature>
<name>A0A4R7J8C7_9ACTN</name>
<keyword evidence="3" id="KW-1185">Reference proteome</keyword>
<dbReference type="Proteomes" id="UP000295371">
    <property type="component" value="Unassembled WGS sequence"/>
</dbReference>